<evidence type="ECO:0000256" key="1">
    <source>
        <dbReference type="ARBA" id="ARBA00004651"/>
    </source>
</evidence>
<feature type="transmembrane region" description="Helical" evidence="6">
    <location>
        <begin position="479"/>
        <end position="499"/>
    </location>
</feature>
<feature type="domain" description="ABC3 transporter permease C-terminal" evidence="7">
    <location>
        <begin position="720"/>
        <end position="828"/>
    </location>
</feature>
<organism evidence="8 9">
    <name type="scientific">Caulobacter vibrioides OR37</name>
    <dbReference type="NCBI Taxonomy" id="1292034"/>
    <lineage>
        <taxon>Bacteria</taxon>
        <taxon>Pseudomonadati</taxon>
        <taxon>Pseudomonadota</taxon>
        <taxon>Alphaproteobacteria</taxon>
        <taxon>Caulobacterales</taxon>
        <taxon>Caulobacteraceae</taxon>
        <taxon>Caulobacter</taxon>
    </lineage>
</organism>
<sequence precursor="true">MKAPLAFRLAARELRSGVRGFRIFLACLALGVAAIAAAGSTAEAFRQGLASQAREILGGDLSFSVENRDFTDKERATFDRLGVASYAAGARAMAQAPNGERRLVSLRGVDDRFPLAGAVKLEGAQSLAAALADRDGLPGAAVEPALLDRLGLKLGDTFEAGSMTLVARARLISEPDGLSRGFSLGPRVLVRRDVLERSGLLAPGGLSNRAVRIALPPGQDPRAAGKAVQAALPDSHLRVRDRLDSAPGARRLIDQLEYFLGFIGLASLVAGGLGVAGAVSAYVSAREPAIATLKALGAESGLIRDLHLIQIGVLALLGVALGLIVGGVAPLILGKIAGSSLPIPALFAVYPWPLAKAGLFGLLAAAAFSLIPLARARATPPSALFRRAPKARLPVGMETIGALLSGAGLAVLAVATAPTPLAAAIMIAGVAVAFGLLAVLGRAAAWTAGKARGLTRGPAKLGLANLAGPGSAARTASPAIGLGVALLACVVLIQSALLAQVSDVAPRTAPAMVFTEIPADRAAAFDAAVASVTGPLNADRYLRMPFATGRIVALKGKPVDVQAIRPSERWAFDNDISLSLLASAPQQAGTVAGRWWTADYAGPPQVALNVEIAEAAGLKVGDTITVLILGREIEARVAVLRKVDFGGFGPNFALIFNPATLEGADLRSVAIARLDRDREATLTRKLGQAFPGVNVISVREQLDAAAALFDRLALAVRGAAAVAGLAGLLVLAGAIAAGARARAREAATLKVLGATRAQVLTAYVIEYGAVGLIAGAAGVLFGFAAAWPVVVKVFQATWSVDWRGVLSLLAGATGVTTVGGLIAAGLALSRRPAPVLRGD</sequence>
<evidence type="ECO:0000256" key="4">
    <source>
        <dbReference type="ARBA" id="ARBA00022989"/>
    </source>
</evidence>
<keyword evidence="2" id="KW-1003">Cell membrane</keyword>
<dbReference type="Proteomes" id="UP000013063">
    <property type="component" value="Unassembled WGS sequence"/>
</dbReference>
<dbReference type="InterPro" id="IPR003838">
    <property type="entry name" value="ABC3_permease_C"/>
</dbReference>
<feature type="transmembrane region" description="Helical" evidence="6">
    <location>
        <begin position="421"/>
        <end position="440"/>
    </location>
</feature>
<feature type="transmembrane region" description="Helical" evidence="6">
    <location>
        <begin position="306"/>
        <end position="333"/>
    </location>
</feature>
<keyword evidence="5 6" id="KW-0472">Membrane</keyword>
<feature type="transmembrane region" description="Helical" evidence="6">
    <location>
        <begin position="258"/>
        <end position="285"/>
    </location>
</feature>
<proteinExistence type="predicted"/>
<dbReference type="PATRIC" id="fig|1292034.3.peg.1513"/>
<dbReference type="STRING" id="1292034.OR37_01529"/>
<dbReference type="OrthoDB" id="9775544at2"/>
<evidence type="ECO:0000256" key="2">
    <source>
        <dbReference type="ARBA" id="ARBA00022475"/>
    </source>
</evidence>
<evidence type="ECO:0000256" key="5">
    <source>
        <dbReference type="ARBA" id="ARBA00023136"/>
    </source>
</evidence>
<reference evidence="8 9" key="1">
    <citation type="journal article" date="2013" name="Genome Announc.">
        <title>Draft Genome Sequence for Caulobacter sp. Strain OR37, a Bacterium Tolerant to Heavy Metals.</title>
        <authorList>
            <person name="Utturkar S.M."/>
            <person name="Bollmann A."/>
            <person name="Brzoska R.M."/>
            <person name="Klingeman D.M."/>
            <person name="Epstein S.E."/>
            <person name="Palumbo A.V."/>
            <person name="Brown S.D."/>
        </authorList>
    </citation>
    <scope>NUCLEOTIDE SEQUENCE [LARGE SCALE GENOMIC DNA]</scope>
    <source>
        <strain evidence="8 9">OR37</strain>
    </source>
</reference>
<dbReference type="PANTHER" id="PTHR30287:SF1">
    <property type="entry name" value="INNER MEMBRANE PROTEIN"/>
    <property type="match status" value="1"/>
</dbReference>
<comment type="subcellular location">
    <subcellularLocation>
        <location evidence="1">Cell membrane</location>
        <topology evidence="1">Multi-pass membrane protein</topology>
    </subcellularLocation>
</comment>
<dbReference type="RefSeq" id="WP_004617736.1">
    <property type="nucleotide sequence ID" value="NZ_APMP01000006.1"/>
</dbReference>
<comment type="caution">
    <text evidence="8">The sequence shown here is derived from an EMBL/GenBank/DDBJ whole genome shotgun (WGS) entry which is preliminary data.</text>
</comment>
<dbReference type="AlphaFoldDB" id="R0ENF2"/>
<dbReference type="InterPro" id="IPR038766">
    <property type="entry name" value="Membrane_comp_ABC_pdt"/>
</dbReference>
<gene>
    <name evidence="8" type="ORF">OR37_01529</name>
</gene>
<dbReference type="GO" id="GO:0005886">
    <property type="term" value="C:plasma membrane"/>
    <property type="evidence" value="ECO:0007669"/>
    <property type="project" value="UniProtKB-SubCell"/>
</dbReference>
<feature type="domain" description="ABC3 transporter permease C-terminal" evidence="7">
    <location>
        <begin position="262"/>
        <end position="381"/>
    </location>
</feature>
<dbReference type="Pfam" id="PF02687">
    <property type="entry name" value="FtsX"/>
    <property type="match status" value="2"/>
</dbReference>
<name>R0ENF2_CAUVI</name>
<feature type="transmembrane region" description="Helical" evidence="6">
    <location>
        <begin position="395"/>
        <end position="415"/>
    </location>
</feature>
<keyword evidence="9" id="KW-1185">Reference proteome</keyword>
<feature type="transmembrane region" description="Helical" evidence="6">
    <location>
        <begin position="718"/>
        <end position="739"/>
    </location>
</feature>
<evidence type="ECO:0000313" key="8">
    <source>
        <dbReference type="EMBL" id="ENZ82592.1"/>
    </source>
</evidence>
<protein>
    <submittedName>
        <fullName evidence="8">Putative ABC-type transport system involved in lysophospholipase L1 biosynthesis, permease component</fullName>
    </submittedName>
</protein>
<feature type="transmembrane region" description="Helical" evidence="6">
    <location>
        <begin position="353"/>
        <end position="374"/>
    </location>
</feature>
<evidence type="ECO:0000313" key="9">
    <source>
        <dbReference type="Proteomes" id="UP000013063"/>
    </source>
</evidence>
<evidence type="ECO:0000256" key="6">
    <source>
        <dbReference type="SAM" id="Phobius"/>
    </source>
</evidence>
<dbReference type="EMBL" id="APMP01000006">
    <property type="protein sequence ID" value="ENZ82592.1"/>
    <property type="molecule type" value="Genomic_DNA"/>
</dbReference>
<evidence type="ECO:0000259" key="7">
    <source>
        <dbReference type="Pfam" id="PF02687"/>
    </source>
</evidence>
<dbReference type="eggNOG" id="COG3127">
    <property type="taxonomic scope" value="Bacteria"/>
</dbReference>
<evidence type="ECO:0000256" key="3">
    <source>
        <dbReference type="ARBA" id="ARBA00022692"/>
    </source>
</evidence>
<feature type="transmembrane region" description="Helical" evidence="6">
    <location>
        <begin position="760"/>
        <end position="785"/>
    </location>
</feature>
<feature type="transmembrane region" description="Helical" evidence="6">
    <location>
        <begin position="805"/>
        <end position="828"/>
    </location>
</feature>
<accession>R0ENF2</accession>
<keyword evidence="4 6" id="KW-1133">Transmembrane helix</keyword>
<keyword evidence="3 6" id="KW-0812">Transmembrane</keyword>
<dbReference type="PANTHER" id="PTHR30287">
    <property type="entry name" value="MEMBRANE COMPONENT OF PREDICTED ABC SUPERFAMILY METABOLITE UPTAKE TRANSPORTER"/>
    <property type="match status" value="1"/>
</dbReference>